<dbReference type="GO" id="GO:0003755">
    <property type="term" value="F:peptidyl-prolyl cis-trans isomerase activity"/>
    <property type="evidence" value="ECO:0007669"/>
    <property type="project" value="UniProtKB-KW"/>
</dbReference>
<proteinExistence type="inferred from homology"/>
<dbReference type="OrthoDB" id="25996at2"/>
<evidence type="ECO:0000256" key="4">
    <source>
        <dbReference type="ARBA" id="ARBA00023110"/>
    </source>
</evidence>
<evidence type="ECO:0000256" key="5">
    <source>
        <dbReference type="ARBA" id="ARBA00023235"/>
    </source>
</evidence>
<dbReference type="Pfam" id="PF00254">
    <property type="entry name" value="FKBP_C"/>
    <property type="match status" value="1"/>
</dbReference>
<reference evidence="9 10" key="1">
    <citation type="submission" date="2017-09" db="EMBL/GenBank/DDBJ databases">
        <authorList>
            <person name="Ehlers B."/>
            <person name="Leendertz F.H."/>
        </authorList>
    </citation>
    <scope>NUCLEOTIDE SEQUENCE [LARGE SCALE GENOMIC DNA]</scope>
    <source>
        <strain evidence="9 10">CGMCC 1.05381</strain>
    </source>
</reference>
<keyword evidence="4 6" id="KW-0697">Rotamase</keyword>
<evidence type="ECO:0000313" key="10">
    <source>
        <dbReference type="Proteomes" id="UP000219440"/>
    </source>
</evidence>
<organism evidence="9 10">
    <name type="scientific">Salinibacterium xinjiangense</name>
    <dbReference type="NCBI Taxonomy" id="386302"/>
    <lineage>
        <taxon>Bacteria</taxon>
        <taxon>Bacillati</taxon>
        <taxon>Actinomycetota</taxon>
        <taxon>Actinomycetes</taxon>
        <taxon>Micrococcales</taxon>
        <taxon>Microbacteriaceae</taxon>
        <taxon>Salinibacterium</taxon>
    </lineage>
</organism>
<dbReference type="PROSITE" id="PS51257">
    <property type="entry name" value="PROKAR_LIPOPROTEIN"/>
    <property type="match status" value="1"/>
</dbReference>
<dbReference type="InterPro" id="IPR046357">
    <property type="entry name" value="PPIase_dom_sf"/>
</dbReference>
<comment type="catalytic activity">
    <reaction evidence="1 6">
        <text>[protein]-peptidylproline (omega=180) = [protein]-peptidylproline (omega=0)</text>
        <dbReference type="Rhea" id="RHEA:16237"/>
        <dbReference type="Rhea" id="RHEA-COMP:10747"/>
        <dbReference type="Rhea" id="RHEA-COMP:10748"/>
        <dbReference type="ChEBI" id="CHEBI:83833"/>
        <dbReference type="ChEBI" id="CHEBI:83834"/>
        <dbReference type="EC" id="5.2.1.8"/>
    </reaction>
</comment>
<feature type="chain" id="PRO_5012903371" description="peptidylprolyl isomerase" evidence="7">
    <location>
        <begin position="26"/>
        <end position="328"/>
    </location>
</feature>
<dbReference type="Proteomes" id="UP000219440">
    <property type="component" value="Unassembled WGS sequence"/>
</dbReference>
<dbReference type="PANTHER" id="PTHR43811:SF19">
    <property type="entry name" value="39 KDA FK506-BINDING NUCLEAR PROTEIN"/>
    <property type="match status" value="1"/>
</dbReference>
<dbReference type="PANTHER" id="PTHR43811">
    <property type="entry name" value="FKBP-TYPE PEPTIDYL-PROLYL CIS-TRANS ISOMERASE FKPA"/>
    <property type="match status" value="1"/>
</dbReference>
<name>A0A2C8ZTC1_9MICO</name>
<evidence type="ECO:0000256" key="1">
    <source>
        <dbReference type="ARBA" id="ARBA00000971"/>
    </source>
</evidence>
<feature type="domain" description="PPIase FKBP-type" evidence="8">
    <location>
        <begin position="234"/>
        <end position="328"/>
    </location>
</feature>
<evidence type="ECO:0000256" key="6">
    <source>
        <dbReference type="PROSITE-ProRule" id="PRU00277"/>
    </source>
</evidence>
<gene>
    <name evidence="9" type="ORF">SAMN06296378_1875</name>
</gene>
<protein>
    <recommendedName>
        <fullName evidence="3 6">peptidylprolyl isomerase</fullName>
        <ecNumber evidence="3 6">5.2.1.8</ecNumber>
    </recommendedName>
</protein>
<keyword evidence="5 6" id="KW-0413">Isomerase</keyword>
<comment type="similarity">
    <text evidence="2">Belongs to the FKBP-type PPIase family.</text>
</comment>
<dbReference type="SUPFAM" id="SSF54534">
    <property type="entry name" value="FKBP-like"/>
    <property type="match status" value="1"/>
</dbReference>
<evidence type="ECO:0000256" key="3">
    <source>
        <dbReference type="ARBA" id="ARBA00013194"/>
    </source>
</evidence>
<dbReference type="Gene3D" id="3.10.50.40">
    <property type="match status" value="1"/>
</dbReference>
<accession>A0A2C8ZTC1</accession>
<feature type="signal peptide" evidence="7">
    <location>
        <begin position="1"/>
        <end position="25"/>
    </location>
</feature>
<evidence type="ECO:0000259" key="8">
    <source>
        <dbReference type="PROSITE" id="PS50059"/>
    </source>
</evidence>
<keyword evidence="7" id="KW-0732">Signal</keyword>
<dbReference type="InterPro" id="IPR001179">
    <property type="entry name" value="PPIase_FKBP_dom"/>
</dbReference>
<dbReference type="EC" id="5.2.1.8" evidence="3 6"/>
<evidence type="ECO:0000313" key="9">
    <source>
        <dbReference type="EMBL" id="SOE68952.1"/>
    </source>
</evidence>
<keyword evidence="10" id="KW-1185">Reference proteome</keyword>
<dbReference type="EMBL" id="OCST01000004">
    <property type="protein sequence ID" value="SOE68952.1"/>
    <property type="molecule type" value="Genomic_DNA"/>
</dbReference>
<sequence>MRFLVRKLPAIIAASALLVSLSSCAAGPGGIDGCVPSIASGSNAALVTADGTFGNDPKASFPTPLVAAGASQMHVISDGNGNGKRVAPGATTVVQLTIYDGKTGDTIIATNYDNAGALFSAIDSTPAFGAIGQCARVGSRVAAVGTAGDLIGDGAIQQNSLSLAADDTVAIVVDVQSVYLGKANGADQILKAGFPSIVLAPDGRPGFTFPDPKPPTTLAIETLKAGNGAKVEKDDRVVLHYTGVLWDTKKVFDSTWERNAPAMLVATSLKDNPGGLVPGFAKALVGQRVGSQVIAVIPPKDGYPTGQGPSTVPDGSTMVFVFDILGIE</sequence>
<evidence type="ECO:0000256" key="2">
    <source>
        <dbReference type="ARBA" id="ARBA00006577"/>
    </source>
</evidence>
<dbReference type="AlphaFoldDB" id="A0A2C8ZTC1"/>
<dbReference type="PROSITE" id="PS50059">
    <property type="entry name" value="FKBP_PPIASE"/>
    <property type="match status" value="1"/>
</dbReference>
<evidence type="ECO:0000256" key="7">
    <source>
        <dbReference type="SAM" id="SignalP"/>
    </source>
</evidence>